<comment type="caution">
    <text evidence="1">The sequence shown here is derived from an EMBL/GenBank/DDBJ whole genome shotgun (WGS) entry which is preliminary data.</text>
</comment>
<proteinExistence type="predicted"/>
<dbReference type="AlphaFoldDB" id="A0A8S1LPB7"/>
<protein>
    <submittedName>
        <fullName evidence="1">Uncharacterized protein</fullName>
    </submittedName>
</protein>
<name>A0A8S1LPB7_9CILI</name>
<evidence type="ECO:0000313" key="1">
    <source>
        <dbReference type="EMBL" id="CAD8064574.1"/>
    </source>
</evidence>
<sequence length="66" mass="7786">MILTCFGSPTGFRFIFNDFTKCILKQKVALLHRVNINNHFLWLKKNFNGVILNKCLLLDLMKIFLQ</sequence>
<dbReference type="Proteomes" id="UP000692954">
    <property type="component" value="Unassembled WGS sequence"/>
</dbReference>
<keyword evidence="2" id="KW-1185">Reference proteome</keyword>
<accession>A0A8S1LPB7</accession>
<gene>
    <name evidence="1" type="ORF">PSON_ATCC_30995.1.T0190184</name>
</gene>
<dbReference type="EMBL" id="CAJJDN010000019">
    <property type="protein sequence ID" value="CAD8064574.1"/>
    <property type="molecule type" value="Genomic_DNA"/>
</dbReference>
<evidence type="ECO:0000313" key="2">
    <source>
        <dbReference type="Proteomes" id="UP000692954"/>
    </source>
</evidence>
<reference evidence="1" key="1">
    <citation type="submission" date="2021-01" db="EMBL/GenBank/DDBJ databases">
        <authorList>
            <consortium name="Genoscope - CEA"/>
            <person name="William W."/>
        </authorList>
    </citation>
    <scope>NUCLEOTIDE SEQUENCE</scope>
</reference>
<organism evidence="1 2">
    <name type="scientific">Paramecium sonneborni</name>
    <dbReference type="NCBI Taxonomy" id="65129"/>
    <lineage>
        <taxon>Eukaryota</taxon>
        <taxon>Sar</taxon>
        <taxon>Alveolata</taxon>
        <taxon>Ciliophora</taxon>
        <taxon>Intramacronucleata</taxon>
        <taxon>Oligohymenophorea</taxon>
        <taxon>Peniculida</taxon>
        <taxon>Parameciidae</taxon>
        <taxon>Paramecium</taxon>
    </lineage>
</organism>